<evidence type="ECO:0000256" key="2">
    <source>
        <dbReference type="ARBA" id="ARBA00006289"/>
    </source>
</evidence>
<reference evidence="8 9" key="1">
    <citation type="submission" date="2020-06" db="EMBL/GenBank/DDBJ databases">
        <authorList>
            <person name="Li R."/>
            <person name="Bekaert M."/>
        </authorList>
    </citation>
    <scope>NUCLEOTIDE SEQUENCE [LARGE SCALE GENOMIC DNA]</scope>
    <source>
        <strain evidence="9">wild</strain>
    </source>
</reference>
<comment type="similarity">
    <text evidence="2">Belongs to the MAK10 family.</text>
</comment>
<dbReference type="GO" id="GO:0031417">
    <property type="term" value="C:NatC complex"/>
    <property type="evidence" value="ECO:0007669"/>
    <property type="project" value="InterPro"/>
</dbReference>
<organism evidence="8 9">
    <name type="scientific">Mytilus coruscus</name>
    <name type="common">Sea mussel</name>
    <dbReference type="NCBI Taxonomy" id="42192"/>
    <lineage>
        <taxon>Eukaryota</taxon>
        <taxon>Metazoa</taxon>
        <taxon>Spiralia</taxon>
        <taxon>Lophotrochozoa</taxon>
        <taxon>Mollusca</taxon>
        <taxon>Bivalvia</taxon>
        <taxon>Autobranchia</taxon>
        <taxon>Pteriomorphia</taxon>
        <taxon>Mytilida</taxon>
        <taxon>Mytiloidea</taxon>
        <taxon>Mytilidae</taxon>
        <taxon>Mytilinae</taxon>
        <taxon>Mytilus</taxon>
    </lineage>
</organism>
<keyword evidence="3" id="KW-0963">Cytoplasm</keyword>
<dbReference type="OrthoDB" id="269405at2759"/>
<name>A0A6J8AZU2_MYTCO</name>
<evidence type="ECO:0000313" key="9">
    <source>
        <dbReference type="Proteomes" id="UP000507470"/>
    </source>
</evidence>
<accession>A0A6J8AZU2</accession>
<evidence type="ECO:0000259" key="7">
    <source>
        <dbReference type="Pfam" id="PF25789"/>
    </source>
</evidence>
<dbReference type="InterPro" id="IPR007244">
    <property type="entry name" value="Naa35_N"/>
</dbReference>
<evidence type="ECO:0000256" key="1">
    <source>
        <dbReference type="ARBA" id="ARBA00004496"/>
    </source>
</evidence>
<keyword evidence="9" id="KW-1185">Reference proteome</keyword>
<protein>
    <recommendedName>
        <fullName evidence="4">Protein MAK10 homolog</fullName>
    </recommendedName>
</protein>
<dbReference type="InterPro" id="IPR057982">
    <property type="entry name" value="TPR_NAA35"/>
</dbReference>
<dbReference type="PANTHER" id="PTHR21373:SF0">
    <property type="entry name" value="N-ALPHA-ACETYLTRANSFERASE 35, NATC AUXILIARY SUBUNIT"/>
    <property type="match status" value="1"/>
</dbReference>
<feature type="domain" description="NAA35-like TPR repeats" evidence="7">
    <location>
        <begin position="828"/>
        <end position="1130"/>
    </location>
</feature>
<feature type="domain" description="NAA35-like TPR repeats" evidence="7">
    <location>
        <begin position="1142"/>
        <end position="1184"/>
    </location>
</feature>
<proteinExistence type="inferred from homology"/>
<dbReference type="AlphaFoldDB" id="A0A6J8AZU2"/>
<sequence>MSTTDEQNNFDSPNLNEDNSCNENKQEMTIQTDNKPVYHWRDVTSEFIEAAGELELGELLHDASELELGELLHDASKVTFHHYRELELGELLHDASKGIFPHYRELELGELLHDASFGLFEAMSAIEMMDPKMDAGMMCNQIQRKVLNFEQAVSADTCKIKELSIPQLIGIIDASMACLVTWLEGHSLAQTVFTNLYLHDPYIIEDRCLKAFSIGMLKIIDHIRDRVNRASVFEEEDFQTMTYGFKMAADITDVRATGMMKEIEDEINRILKVRVQDDINRILEVRVKDDINRILEVRVKDDINRILEVRVKDDINRILEVRVKDDINRILEVRVKDDINRILEVIVKDDINRILEVRVKDDISIILEVRVKDEINRILEVRVKDEISRILKVRVKDDINRILEVRVQDDINRILEVRVQEEINRILEVRVRDDINRILEVRVKDDINKILKVRVKDDINRILEVRVKDDINRILEVRVKDNINRILEVRVKDDINRILEVRVKDDIKRILKVRVKDEISRILENTGGKTKDDINRILEVRVKDEINRILEVRVKDDIHRILEVRVKDDINRILKVRVKDEISRILEVRVKDEINRILEVRFKDDINRILEVRVKDDINRILEVRVKDDINRILEVKVKDDISRILEIRVKDDINRILEVRVEDDINRILKVRVKDEINRILEVRVKDDINRILETTRSKPGEDRQPDIEQEHELNMALYSRIKFNRLFLTLLLSLNKEKCEGVPQVKKWVTQMQEVLPVIKKTLSCGIQPETKEFSKNDYPTIMGFEPLVNQRLLPPTFPRYTVIKSREECISYMETLMNQLHILPEITQMVSLHAILETFKEFSIWISMIRALTFLPVNKRVFGTIPMVDYLKDTIRNFIAPPCLSQKSQLYNNAQAKTFVDAWFMQAVRPVCTLIQIPGHNRARQRDKWGHILEELSALQEEADKVDAYLHQLLSKTEPSRQHIACLGNWVLYLILQAMVSYLLAGFELELYATYEYHYVYWYLSEMLYSWMINTLHRADNFLLEHETVADSQQKGKSNKKNKKKKRTKTLNKEITQAQAEQQLFNGYYKAVLGFRQDGKLVQPNFEFDSEEVRYSHRFQPFTTVSTPPYIHYNQYREMSDIGRYDSDSSVSSLLFLFIQTLTKISKTNFVVMKLLMGGHKKDSKIAPDFDYSLHKAFPVLKIL</sequence>
<dbReference type="PANTHER" id="PTHR21373">
    <property type="entry name" value="GLUCOSE REPRESSIBLE PROTEIN MAK10"/>
    <property type="match status" value="1"/>
</dbReference>
<dbReference type="Pfam" id="PF04112">
    <property type="entry name" value="Mak10"/>
    <property type="match status" value="2"/>
</dbReference>
<dbReference type="EMBL" id="CACVKT020002230">
    <property type="protein sequence ID" value="CAC5376620.1"/>
    <property type="molecule type" value="Genomic_DNA"/>
</dbReference>
<dbReference type="Pfam" id="PF25789">
    <property type="entry name" value="TPR_NAA35"/>
    <property type="match status" value="2"/>
</dbReference>
<dbReference type="Proteomes" id="UP000507470">
    <property type="component" value="Unassembled WGS sequence"/>
</dbReference>
<feature type="region of interest" description="Disordered" evidence="5">
    <location>
        <begin position="1"/>
        <end position="22"/>
    </location>
</feature>
<feature type="domain" description="NAA35-like N-terminal" evidence="6">
    <location>
        <begin position="109"/>
        <end position="202"/>
    </location>
</feature>
<feature type="domain" description="NAA35-like N-terminal" evidence="6">
    <location>
        <begin position="206"/>
        <end position="251"/>
    </location>
</feature>
<dbReference type="InterPro" id="IPR057983">
    <property type="entry name" value="NAA35-like_N"/>
</dbReference>
<comment type="subcellular location">
    <subcellularLocation>
        <location evidence="1">Cytoplasm</location>
    </subcellularLocation>
</comment>
<evidence type="ECO:0000313" key="8">
    <source>
        <dbReference type="EMBL" id="CAC5376620.1"/>
    </source>
</evidence>
<evidence type="ECO:0000256" key="5">
    <source>
        <dbReference type="SAM" id="MobiDB-lite"/>
    </source>
</evidence>
<evidence type="ECO:0000259" key="6">
    <source>
        <dbReference type="Pfam" id="PF04112"/>
    </source>
</evidence>
<evidence type="ECO:0000256" key="4">
    <source>
        <dbReference type="ARBA" id="ARBA00030494"/>
    </source>
</evidence>
<gene>
    <name evidence="8" type="ORF">MCOR_13189</name>
</gene>
<evidence type="ECO:0000256" key="3">
    <source>
        <dbReference type="ARBA" id="ARBA00022490"/>
    </source>
</evidence>